<evidence type="ECO:0000256" key="1">
    <source>
        <dbReference type="ARBA" id="ARBA00006154"/>
    </source>
</evidence>
<keyword evidence="3 5" id="KW-0808">Transferase</keyword>
<evidence type="ECO:0000256" key="5">
    <source>
        <dbReference type="RuleBase" id="RU003523"/>
    </source>
</evidence>
<reference evidence="7 8" key="1">
    <citation type="submission" date="2021-12" db="EMBL/GenBank/DDBJ databases">
        <title>Genome sequencing of bacteria with rrn-lacking chromosome and rrn-plasmid.</title>
        <authorList>
            <person name="Anda M."/>
            <person name="Iwasaki W."/>
        </authorList>
    </citation>
    <scope>NUCLEOTIDE SEQUENCE [LARGE SCALE GENOMIC DNA]</scope>
    <source>
        <strain evidence="7 8">NBRC 101262</strain>
        <plasmid evidence="7 8">pPP3</plasmid>
    </source>
</reference>
<dbReference type="PANTHER" id="PTHR42880">
    <property type="entry name" value="HOMOCITRATE SYNTHASE"/>
    <property type="match status" value="1"/>
</dbReference>
<keyword evidence="4" id="KW-0100">Branched-chain amino acid biosynthesis</keyword>
<dbReference type="PROSITE" id="PS50991">
    <property type="entry name" value="PYR_CT"/>
    <property type="match status" value="1"/>
</dbReference>
<evidence type="ECO:0000256" key="4">
    <source>
        <dbReference type="ARBA" id="ARBA00023304"/>
    </source>
</evidence>
<evidence type="ECO:0000256" key="3">
    <source>
        <dbReference type="ARBA" id="ARBA00022679"/>
    </source>
</evidence>
<evidence type="ECO:0000256" key="2">
    <source>
        <dbReference type="ARBA" id="ARBA00022605"/>
    </source>
</evidence>
<proteinExistence type="inferred from homology"/>
<keyword evidence="7" id="KW-0614">Plasmid</keyword>
<gene>
    <name evidence="7" type="ORF">PEPS_38150</name>
</gene>
<dbReference type="EMBL" id="AP025295">
    <property type="protein sequence ID" value="BDD01535.1"/>
    <property type="molecule type" value="Genomic_DNA"/>
</dbReference>
<dbReference type="Pfam" id="PF08502">
    <property type="entry name" value="LeuA_dimer"/>
    <property type="match status" value="1"/>
</dbReference>
<dbReference type="InterPro" id="IPR013709">
    <property type="entry name" value="2-isopropylmalate_synth_dimer"/>
</dbReference>
<geneLocation type="plasmid" evidence="7 8">
    <name>pPP3</name>
</geneLocation>
<feature type="domain" description="Pyruvate carboxyltransferase" evidence="6">
    <location>
        <begin position="3"/>
        <end position="263"/>
    </location>
</feature>
<dbReference type="Gene3D" id="3.30.160.740">
    <property type="match status" value="1"/>
</dbReference>
<dbReference type="PROSITE" id="PS00815">
    <property type="entry name" value="AIPM_HOMOCIT_SYNTH_1"/>
    <property type="match status" value="1"/>
</dbReference>
<dbReference type="SUPFAM" id="SSF51569">
    <property type="entry name" value="Aldolase"/>
    <property type="match status" value="1"/>
</dbReference>
<name>A0ABM7VKL9_9BACT</name>
<evidence type="ECO:0000313" key="7">
    <source>
        <dbReference type="EMBL" id="BDD01535.1"/>
    </source>
</evidence>
<dbReference type="RefSeq" id="WP_332920247.1">
    <property type="nucleotide sequence ID" value="NZ_AP025295.1"/>
</dbReference>
<dbReference type="InterPro" id="IPR013785">
    <property type="entry name" value="Aldolase_TIM"/>
</dbReference>
<comment type="similarity">
    <text evidence="1 5">Belongs to the alpha-IPM synthase/homocitrate synthase family.</text>
</comment>
<dbReference type="Gene3D" id="3.20.20.70">
    <property type="entry name" value="Aldolase class I"/>
    <property type="match status" value="1"/>
</dbReference>
<dbReference type="Pfam" id="PF00682">
    <property type="entry name" value="HMGL-like"/>
    <property type="match status" value="1"/>
</dbReference>
<protein>
    <submittedName>
        <fullName evidence="7">2-isopropylmalate synthase</fullName>
    </submittedName>
</protein>
<accession>A0ABM7VKL9</accession>
<keyword evidence="2" id="KW-0028">Amino-acid biosynthesis</keyword>
<sequence>MRIEIMDTTLRDGEQTSGVAYTPAEKLTIAKLLLEEVKVNRIEVASARISEGEKEAVRRITRWAKENGHLENIEILGFIDKGRSRNWILEAGAKVLNLLCKGSLNHLKYQLKKSPEQHITDIRKEVQEAVKAGLSVNVYLEDWSNGMKNSPEYVFQLMDALRFEPIDRFMLPDTLGILNPVLIEEYIVMMRERYPKLHFDSHCHNDYDLAVGNTFSAIKAGVNGIHCTVNGLGERTGNTPLASIIGLKDHMQLECSVDERKLTKISNMVAVFSGIETPSNQPIVGKNVFTQACGVHADGDVKGNLYKNDLLPERFGRRMEYALGKTSGKASIQKNLEDLGIILSPEKMAEVTQRVVELGDKKSLITQDDLPYIVSDVLGNTMEGKVKIHNYYCTLVHNMHPVAMLKIEIEGEVYEENAKGDGMYDAFMNALKKIYDEHIQLPLPKLTNYRIHIPPGGNTDALVETTISWDDGRQQFKTRGLDADQQASAIMATMKMLNKIHREDFTYNK</sequence>
<dbReference type="PANTHER" id="PTHR42880:SF1">
    <property type="entry name" value="ISOPROPYLMALATE_HOMOCITRATE_CITRAMALATE SYNTHASE FAMILY PROTEIN"/>
    <property type="match status" value="1"/>
</dbReference>
<dbReference type="InterPro" id="IPR002034">
    <property type="entry name" value="AIPM/Hcit_synth_CS"/>
</dbReference>
<dbReference type="SUPFAM" id="SSF110921">
    <property type="entry name" value="2-isopropylmalate synthase LeuA, allosteric (dimerisation) domain"/>
    <property type="match status" value="1"/>
</dbReference>
<dbReference type="Pfam" id="PF22617">
    <property type="entry name" value="HCS_D2"/>
    <property type="match status" value="1"/>
</dbReference>
<dbReference type="InterPro" id="IPR054691">
    <property type="entry name" value="LeuA/HCS_post-cat"/>
</dbReference>
<dbReference type="InterPro" id="IPR036230">
    <property type="entry name" value="LeuA_allosteric_dom_sf"/>
</dbReference>
<evidence type="ECO:0000259" key="6">
    <source>
        <dbReference type="PROSITE" id="PS50991"/>
    </source>
</evidence>
<organism evidence="7 8">
    <name type="scientific">Persicobacter psychrovividus</name>
    <dbReference type="NCBI Taxonomy" id="387638"/>
    <lineage>
        <taxon>Bacteria</taxon>
        <taxon>Pseudomonadati</taxon>
        <taxon>Bacteroidota</taxon>
        <taxon>Cytophagia</taxon>
        <taxon>Cytophagales</taxon>
        <taxon>Persicobacteraceae</taxon>
        <taxon>Persicobacter</taxon>
    </lineage>
</organism>
<evidence type="ECO:0000313" key="8">
    <source>
        <dbReference type="Proteomes" id="UP001354989"/>
    </source>
</evidence>
<dbReference type="SMART" id="SM00917">
    <property type="entry name" value="LeuA_dimer"/>
    <property type="match status" value="1"/>
</dbReference>
<dbReference type="Gene3D" id="3.30.160.340">
    <property type="match status" value="1"/>
</dbReference>
<dbReference type="Proteomes" id="UP001354989">
    <property type="component" value="Plasmid pPP3"/>
</dbReference>
<dbReference type="InterPro" id="IPR000891">
    <property type="entry name" value="PYR_CT"/>
</dbReference>
<keyword evidence="8" id="KW-1185">Reference proteome</keyword>
<dbReference type="Gene3D" id="1.10.238.260">
    <property type="match status" value="1"/>
</dbReference>